<evidence type="ECO:0000313" key="1">
    <source>
        <dbReference type="EMBL" id="KAI9511846.1"/>
    </source>
</evidence>
<accession>A0ACC0UKU7</accession>
<organism evidence="1 2">
    <name type="scientific">Russula earlei</name>
    <dbReference type="NCBI Taxonomy" id="71964"/>
    <lineage>
        <taxon>Eukaryota</taxon>
        <taxon>Fungi</taxon>
        <taxon>Dikarya</taxon>
        <taxon>Basidiomycota</taxon>
        <taxon>Agaricomycotina</taxon>
        <taxon>Agaricomycetes</taxon>
        <taxon>Russulales</taxon>
        <taxon>Russulaceae</taxon>
        <taxon>Russula</taxon>
    </lineage>
</organism>
<dbReference type="EMBL" id="JAGFNK010000016">
    <property type="protein sequence ID" value="KAI9511846.1"/>
    <property type="molecule type" value="Genomic_DNA"/>
</dbReference>
<proteinExistence type="predicted"/>
<keyword evidence="2" id="KW-1185">Reference proteome</keyword>
<dbReference type="Proteomes" id="UP001207468">
    <property type="component" value="Unassembled WGS sequence"/>
</dbReference>
<comment type="caution">
    <text evidence="1">The sequence shown here is derived from an EMBL/GenBank/DDBJ whole genome shotgun (WGS) entry which is preliminary data.</text>
</comment>
<evidence type="ECO:0000313" key="2">
    <source>
        <dbReference type="Proteomes" id="UP001207468"/>
    </source>
</evidence>
<reference evidence="1" key="1">
    <citation type="submission" date="2021-03" db="EMBL/GenBank/DDBJ databases">
        <title>Evolutionary priming and transition to the ectomycorrhizal habit in an iconic lineage of mushroom-forming fungi: is preadaptation a requirement?</title>
        <authorList>
            <consortium name="DOE Joint Genome Institute"/>
            <person name="Looney B.P."/>
            <person name="Miyauchi S."/>
            <person name="Morin E."/>
            <person name="Drula E."/>
            <person name="Courty P.E."/>
            <person name="Chicoki N."/>
            <person name="Fauchery L."/>
            <person name="Kohler A."/>
            <person name="Kuo A."/>
            <person name="LaButti K."/>
            <person name="Pangilinan J."/>
            <person name="Lipzen A."/>
            <person name="Riley R."/>
            <person name="Andreopoulos W."/>
            <person name="He G."/>
            <person name="Johnson J."/>
            <person name="Barry K.W."/>
            <person name="Grigoriev I.V."/>
            <person name="Nagy L."/>
            <person name="Hibbett D."/>
            <person name="Henrissat B."/>
            <person name="Matheny P.B."/>
            <person name="Labbe J."/>
            <person name="Martin A.F."/>
        </authorList>
    </citation>
    <scope>NUCLEOTIDE SEQUENCE</scope>
    <source>
        <strain evidence="1">BPL698</strain>
    </source>
</reference>
<name>A0ACC0UKU7_9AGAM</name>
<protein>
    <submittedName>
        <fullName evidence="1">Uncharacterized protein</fullName>
    </submittedName>
</protein>
<gene>
    <name evidence="1" type="ORF">F5148DRAFT_203464</name>
</gene>
<sequence length="369" mass="38127">MSDHNPAPLLPEGEDLLQAALSDPFSVPPNLSRVSPSQSPHTSVPSSRPAGAGSSTTSTTTPPEPPTSSSSSSSISVSAAEQDAWRAEYEAHVADWRQQSADVRARAEADRARWAERRERERAEQALRLQKGGAAAGDGGARADMSASVGGESVSAGSEWEAVSRRGASAFASGAVASFPPSVPPAPTDNARHVRGAPSDADAQGSQRSQQTLPRSASTGTPAGQQHQQQQPAATGGGGGGDPTNSPNWENVSSSPTSSFPSMSFPEPSRPHSPEHAQGQPRTTATPAARPAPAASATLAVFDPALPASARFWALLSSLSINMFLPFVNGVMLGFGEIFAKTVFVEWLGWGPAVATNVGLGGRSPKTRR</sequence>